<proteinExistence type="predicted"/>
<protein>
    <submittedName>
        <fullName evidence="1">Uncharacterized protein</fullName>
    </submittedName>
</protein>
<name>A1ZC42_MICM2</name>
<comment type="caution">
    <text evidence="1">The sequence shown here is derived from an EMBL/GenBank/DDBJ whole genome shotgun (WGS) entry which is preliminary data.</text>
</comment>
<organism evidence="1 2">
    <name type="scientific">Microscilla marina ATCC 23134</name>
    <dbReference type="NCBI Taxonomy" id="313606"/>
    <lineage>
        <taxon>Bacteria</taxon>
        <taxon>Pseudomonadati</taxon>
        <taxon>Bacteroidota</taxon>
        <taxon>Cytophagia</taxon>
        <taxon>Cytophagales</taxon>
        <taxon>Microscillaceae</taxon>
        <taxon>Microscilla</taxon>
    </lineage>
</organism>
<keyword evidence="2" id="KW-1185">Reference proteome</keyword>
<dbReference type="EMBL" id="AAWS01000001">
    <property type="protein sequence ID" value="EAY31844.1"/>
    <property type="molecule type" value="Genomic_DNA"/>
</dbReference>
<dbReference type="Proteomes" id="UP000004095">
    <property type="component" value="Unassembled WGS sequence"/>
</dbReference>
<reference evidence="1 2" key="1">
    <citation type="submission" date="2007-01" db="EMBL/GenBank/DDBJ databases">
        <authorList>
            <person name="Haygood M."/>
            <person name="Podell S."/>
            <person name="Anderson C."/>
            <person name="Hopkinson B."/>
            <person name="Roe K."/>
            <person name="Barbeau K."/>
            <person name="Gaasterland T."/>
            <person name="Ferriera S."/>
            <person name="Johnson J."/>
            <person name="Kravitz S."/>
            <person name="Beeson K."/>
            <person name="Sutton G."/>
            <person name="Rogers Y.-H."/>
            <person name="Friedman R."/>
            <person name="Frazier M."/>
            <person name="Venter J.C."/>
        </authorList>
    </citation>
    <scope>NUCLEOTIDE SEQUENCE [LARGE SCALE GENOMIC DNA]</scope>
    <source>
        <strain evidence="1 2">ATCC 23134</strain>
    </source>
</reference>
<evidence type="ECO:0000313" key="2">
    <source>
        <dbReference type="Proteomes" id="UP000004095"/>
    </source>
</evidence>
<dbReference type="AlphaFoldDB" id="A1ZC42"/>
<evidence type="ECO:0000313" key="1">
    <source>
        <dbReference type="EMBL" id="EAY31844.1"/>
    </source>
</evidence>
<gene>
    <name evidence="1" type="ORF">M23134_01873</name>
</gene>
<accession>A1ZC42</accession>
<sequence length="45" mass="5088">MYFSNPNEASCGFACIVRRMLFLQIRGNKAKLTACIHSTTKHLSK</sequence>